<dbReference type="Gene3D" id="2.40.30.170">
    <property type="match status" value="1"/>
</dbReference>
<dbReference type="KEGG" id="svp:Pan189_13150"/>
<dbReference type="Proteomes" id="UP000317318">
    <property type="component" value="Chromosome"/>
</dbReference>
<organism evidence="2 3">
    <name type="scientific">Stratiformator vulcanicus</name>
    <dbReference type="NCBI Taxonomy" id="2527980"/>
    <lineage>
        <taxon>Bacteria</taxon>
        <taxon>Pseudomonadati</taxon>
        <taxon>Planctomycetota</taxon>
        <taxon>Planctomycetia</taxon>
        <taxon>Planctomycetales</taxon>
        <taxon>Planctomycetaceae</taxon>
        <taxon>Stratiformator</taxon>
    </lineage>
</organism>
<dbReference type="AlphaFoldDB" id="A0A517QZ88"/>
<dbReference type="GO" id="GO:1990281">
    <property type="term" value="C:efflux pump complex"/>
    <property type="evidence" value="ECO:0007669"/>
    <property type="project" value="TreeGrafter"/>
</dbReference>
<name>A0A517QZ88_9PLAN</name>
<dbReference type="PANTHER" id="PTHR30469:SF15">
    <property type="entry name" value="HLYD FAMILY OF SECRETION PROTEINS"/>
    <property type="match status" value="1"/>
</dbReference>
<dbReference type="RefSeq" id="WP_310821171.1">
    <property type="nucleotide sequence ID" value="NZ_CP036268.1"/>
</dbReference>
<keyword evidence="1" id="KW-0175">Coiled coil</keyword>
<feature type="coiled-coil region" evidence="1">
    <location>
        <begin position="138"/>
        <end position="167"/>
    </location>
</feature>
<reference evidence="2 3" key="1">
    <citation type="submission" date="2019-02" db="EMBL/GenBank/DDBJ databases">
        <title>Deep-cultivation of Planctomycetes and their phenomic and genomic characterization uncovers novel biology.</title>
        <authorList>
            <person name="Wiegand S."/>
            <person name="Jogler M."/>
            <person name="Boedeker C."/>
            <person name="Pinto D."/>
            <person name="Vollmers J."/>
            <person name="Rivas-Marin E."/>
            <person name="Kohn T."/>
            <person name="Peeters S.H."/>
            <person name="Heuer A."/>
            <person name="Rast P."/>
            <person name="Oberbeckmann S."/>
            <person name="Bunk B."/>
            <person name="Jeske O."/>
            <person name="Meyerdierks A."/>
            <person name="Storesund J.E."/>
            <person name="Kallscheuer N."/>
            <person name="Luecker S."/>
            <person name="Lage O.M."/>
            <person name="Pohl T."/>
            <person name="Merkel B.J."/>
            <person name="Hornburger P."/>
            <person name="Mueller R.-W."/>
            <person name="Bruemmer F."/>
            <person name="Labrenz M."/>
            <person name="Spormann A.M."/>
            <person name="Op den Camp H."/>
            <person name="Overmann J."/>
            <person name="Amann R."/>
            <person name="Jetten M.S.M."/>
            <person name="Mascher T."/>
            <person name="Medema M.H."/>
            <person name="Devos D.P."/>
            <person name="Kaster A.-K."/>
            <person name="Ovreas L."/>
            <person name="Rohde M."/>
            <person name="Galperin M.Y."/>
            <person name="Jogler C."/>
        </authorList>
    </citation>
    <scope>NUCLEOTIDE SEQUENCE [LARGE SCALE GENOMIC DNA]</scope>
    <source>
        <strain evidence="2 3">Pan189</strain>
    </source>
</reference>
<evidence type="ECO:0000256" key="1">
    <source>
        <dbReference type="SAM" id="Coils"/>
    </source>
</evidence>
<gene>
    <name evidence="2" type="ORF">Pan189_13150</name>
</gene>
<dbReference type="EMBL" id="CP036268">
    <property type="protein sequence ID" value="QDT36951.1"/>
    <property type="molecule type" value="Genomic_DNA"/>
</dbReference>
<accession>A0A517QZ88</accession>
<dbReference type="Gene3D" id="2.40.50.100">
    <property type="match status" value="1"/>
</dbReference>
<evidence type="ECO:0000313" key="2">
    <source>
        <dbReference type="EMBL" id="QDT36951.1"/>
    </source>
</evidence>
<dbReference type="SUPFAM" id="SSF111369">
    <property type="entry name" value="HlyD-like secretion proteins"/>
    <property type="match status" value="1"/>
</dbReference>
<proteinExistence type="predicted"/>
<dbReference type="GO" id="GO:0015562">
    <property type="term" value="F:efflux transmembrane transporter activity"/>
    <property type="evidence" value="ECO:0007669"/>
    <property type="project" value="TreeGrafter"/>
</dbReference>
<keyword evidence="3" id="KW-1185">Reference proteome</keyword>
<evidence type="ECO:0000313" key="3">
    <source>
        <dbReference type="Proteomes" id="UP000317318"/>
    </source>
</evidence>
<dbReference type="PANTHER" id="PTHR30469">
    <property type="entry name" value="MULTIDRUG RESISTANCE PROTEIN MDTA"/>
    <property type="match status" value="1"/>
</dbReference>
<protein>
    <submittedName>
        <fullName evidence="2">p-hydroxybenzoic acid efflux subunit AaeA</fullName>
    </submittedName>
</protein>
<sequence length="303" mass="33150">MIFAEDLSSDIPTEAATVKTILCVFALVQFAVVASASEPITIPECSVRPDERAVLASGQPGVIAEVKVSEGDRVDVRELLVRLFDDEAKAALAAAAKQADNDVSYRYAVKAAELSQVEYEKVLEGNRRTPGTFPDIEVRRLKLDAERARLEIEQAQHEQAMAKLSEDEAAARLKLMHVRAPFGGFVTHVMKSEGEAVQDGSPILELISTRKVKVEGAVDVHLLPRINPGQRVEVRVEDPLLAEILRHPVLEGEIVFVDTQVQPVDPKVRVWARVDNPDNRIPAGVLAVMTILNEEPASTEDGS</sequence>